<gene>
    <name evidence="7" type="ORF">EX30DRAFT_338496</name>
</gene>
<protein>
    <recommendedName>
        <fullName evidence="9">Endoplasmic reticulum-based factor for assembly of V-ATPase-domain-containing protein</fullName>
    </recommendedName>
</protein>
<feature type="transmembrane region" description="Helical" evidence="6">
    <location>
        <begin position="154"/>
        <end position="176"/>
    </location>
</feature>
<dbReference type="Pfam" id="PF11712">
    <property type="entry name" value="Vma12"/>
    <property type="match status" value="1"/>
</dbReference>
<dbReference type="InParanoid" id="A0A4S2N3S6"/>
<keyword evidence="3" id="KW-0256">Endoplasmic reticulum</keyword>
<dbReference type="GO" id="GO:0005789">
    <property type="term" value="C:endoplasmic reticulum membrane"/>
    <property type="evidence" value="ECO:0007669"/>
    <property type="project" value="UniProtKB-SubCell"/>
</dbReference>
<keyword evidence="8" id="KW-1185">Reference proteome</keyword>
<dbReference type="InterPro" id="IPR021013">
    <property type="entry name" value="ATPase_Vma12"/>
</dbReference>
<dbReference type="EMBL" id="ML220113">
    <property type="protein sequence ID" value="TGZ83899.1"/>
    <property type="molecule type" value="Genomic_DNA"/>
</dbReference>
<dbReference type="Proteomes" id="UP000298138">
    <property type="component" value="Unassembled WGS sequence"/>
</dbReference>
<name>A0A4S2N3S6_9PEZI</name>
<evidence type="ECO:0000256" key="4">
    <source>
        <dbReference type="ARBA" id="ARBA00022989"/>
    </source>
</evidence>
<accession>A0A4S2N3S6</accession>
<dbReference type="PANTHER" id="PTHR31394:SF1">
    <property type="entry name" value="TRANSMEMBRANE PROTEIN 199"/>
    <property type="match status" value="1"/>
</dbReference>
<evidence type="ECO:0000256" key="1">
    <source>
        <dbReference type="ARBA" id="ARBA00004477"/>
    </source>
</evidence>
<dbReference type="OrthoDB" id="19981at2759"/>
<proteinExistence type="predicted"/>
<dbReference type="GO" id="GO:0070072">
    <property type="term" value="P:vacuolar proton-transporting V-type ATPase complex assembly"/>
    <property type="evidence" value="ECO:0007669"/>
    <property type="project" value="InterPro"/>
</dbReference>
<feature type="transmembrane region" description="Helical" evidence="6">
    <location>
        <begin position="124"/>
        <end position="142"/>
    </location>
</feature>
<reference evidence="7 8" key="1">
    <citation type="submission" date="2019-04" db="EMBL/GenBank/DDBJ databases">
        <title>Comparative genomics and transcriptomics to analyze fruiting body development in filamentous ascomycetes.</title>
        <authorList>
            <consortium name="DOE Joint Genome Institute"/>
            <person name="Lutkenhaus R."/>
            <person name="Traeger S."/>
            <person name="Breuer J."/>
            <person name="Kuo A."/>
            <person name="Lipzen A."/>
            <person name="Pangilinan J."/>
            <person name="Dilworth D."/>
            <person name="Sandor L."/>
            <person name="Poggeler S."/>
            <person name="Barry K."/>
            <person name="Grigoriev I.V."/>
            <person name="Nowrousian M."/>
        </authorList>
    </citation>
    <scope>NUCLEOTIDE SEQUENCE [LARGE SCALE GENOMIC DNA]</scope>
    <source>
        <strain evidence="7 8">CBS 389.68</strain>
    </source>
</reference>
<evidence type="ECO:0000256" key="2">
    <source>
        <dbReference type="ARBA" id="ARBA00022692"/>
    </source>
</evidence>
<evidence type="ECO:0000256" key="6">
    <source>
        <dbReference type="SAM" id="Phobius"/>
    </source>
</evidence>
<evidence type="ECO:0000313" key="7">
    <source>
        <dbReference type="EMBL" id="TGZ83899.1"/>
    </source>
</evidence>
<comment type="subcellular location">
    <subcellularLocation>
        <location evidence="1">Endoplasmic reticulum membrane</location>
        <topology evidence="1">Multi-pass membrane protein</topology>
    </subcellularLocation>
</comment>
<keyword evidence="5 6" id="KW-0472">Membrane</keyword>
<dbReference type="FunCoup" id="A0A4S2N3S6">
    <property type="interactions" value="53"/>
</dbReference>
<keyword evidence="2 6" id="KW-0812">Transmembrane</keyword>
<evidence type="ECO:0008006" key="9">
    <source>
        <dbReference type="Google" id="ProtNLM"/>
    </source>
</evidence>
<evidence type="ECO:0000256" key="5">
    <source>
        <dbReference type="ARBA" id="ARBA00023136"/>
    </source>
</evidence>
<evidence type="ECO:0000256" key="3">
    <source>
        <dbReference type="ARBA" id="ARBA00022824"/>
    </source>
</evidence>
<organism evidence="7 8">
    <name type="scientific">Ascodesmis nigricans</name>
    <dbReference type="NCBI Taxonomy" id="341454"/>
    <lineage>
        <taxon>Eukaryota</taxon>
        <taxon>Fungi</taxon>
        <taxon>Dikarya</taxon>
        <taxon>Ascomycota</taxon>
        <taxon>Pezizomycotina</taxon>
        <taxon>Pezizomycetes</taxon>
        <taxon>Pezizales</taxon>
        <taxon>Ascodesmidaceae</taxon>
        <taxon>Ascodesmis</taxon>
    </lineage>
</organism>
<dbReference type="PANTHER" id="PTHR31394">
    <property type="entry name" value="TRANSMEMBRANE PROTEIN 199"/>
    <property type="match status" value="1"/>
</dbReference>
<evidence type="ECO:0000313" key="8">
    <source>
        <dbReference type="Proteomes" id="UP000298138"/>
    </source>
</evidence>
<sequence length="213" mass="23759">MVHLEITPHIRAALALEASRSDAHSAIKTLHDDVAIDHRELHRLSQLLSTPSLSTNQYSFASLLVGTQIYHPPPPPPPPKSPEYVALMERLRREVEDREYHTITATDTQNDEEDMTWKEVKSQVTTIFNVLLSTLATAGAVWKVAEGWNVPERLAMAMVTAIVVCVAEVVLFWGFVRRVDQGSVGRKKEGRREVAGEREVVGTWEIGGKGKSE</sequence>
<keyword evidence="4 6" id="KW-1133">Transmembrane helix</keyword>
<dbReference type="AlphaFoldDB" id="A0A4S2N3S6"/>